<gene>
    <name evidence="3" type="ORF">SCHCODRAFT_232182</name>
</gene>
<keyword evidence="2" id="KW-0812">Transmembrane</keyword>
<feature type="compositionally biased region" description="Low complexity" evidence="1">
    <location>
        <begin position="702"/>
        <end position="724"/>
    </location>
</feature>
<feature type="region of interest" description="Disordered" evidence="1">
    <location>
        <begin position="589"/>
        <end position="611"/>
    </location>
</feature>
<reference evidence="3 4" key="1">
    <citation type="journal article" date="2010" name="Nat. Biotechnol.">
        <title>Genome sequence of the model mushroom Schizophyllum commune.</title>
        <authorList>
            <person name="Ohm R.A."/>
            <person name="de Jong J.F."/>
            <person name="Lugones L.G."/>
            <person name="Aerts A."/>
            <person name="Kothe E."/>
            <person name="Stajich J.E."/>
            <person name="de Vries R.P."/>
            <person name="Record E."/>
            <person name="Levasseur A."/>
            <person name="Baker S.E."/>
            <person name="Bartholomew K.A."/>
            <person name="Coutinho P.M."/>
            <person name="Erdmann S."/>
            <person name="Fowler T.J."/>
            <person name="Gathman A.C."/>
            <person name="Lombard V."/>
            <person name="Henrissat B."/>
            <person name="Knabe N."/>
            <person name="Kuees U."/>
            <person name="Lilly W.W."/>
            <person name="Lindquist E."/>
            <person name="Lucas S."/>
            <person name="Magnuson J.K."/>
            <person name="Piumi F."/>
            <person name="Raudaskoski M."/>
            <person name="Salamov A."/>
            <person name="Schmutz J."/>
            <person name="Schwarze F.W.M.R."/>
            <person name="vanKuyk P.A."/>
            <person name="Horton J.S."/>
            <person name="Grigoriev I.V."/>
            <person name="Woesten H.A.B."/>
        </authorList>
    </citation>
    <scope>NUCLEOTIDE SEQUENCE [LARGE SCALE GENOMIC DNA]</scope>
    <source>
        <strain evidence="4">H4-8 / FGSC 9210</strain>
    </source>
</reference>
<evidence type="ECO:0000313" key="3">
    <source>
        <dbReference type="EMBL" id="EFJ00805.1"/>
    </source>
</evidence>
<evidence type="ECO:0000256" key="2">
    <source>
        <dbReference type="SAM" id="Phobius"/>
    </source>
</evidence>
<dbReference type="EMBL" id="GL377303">
    <property type="protein sequence ID" value="EFJ00805.1"/>
    <property type="molecule type" value="Genomic_DNA"/>
</dbReference>
<feature type="transmembrane region" description="Helical" evidence="2">
    <location>
        <begin position="968"/>
        <end position="988"/>
    </location>
</feature>
<feature type="compositionally biased region" description="Low complexity" evidence="1">
    <location>
        <begin position="1044"/>
        <end position="1067"/>
    </location>
</feature>
<feature type="region of interest" description="Disordered" evidence="1">
    <location>
        <begin position="270"/>
        <end position="331"/>
    </location>
</feature>
<feature type="compositionally biased region" description="Basic and acidic residues" evidence="1">
    <location>
        <begin position="199"/>
        <end position="208"/>
    </location>
</feature>
<feature type="region of interest" description="Disordered" evidence="1">
    <location>
        <begin position="519"/>
        <end position="550"/>
    </location>
</feature>
<accession>D8PV34</accession>
<dbReference type="VEuPathDB" id="FungiDB:SCHCODRAFT_02608109"/>
<sequence length="1152" mass="124697">MSRLDTPTTTPSRYSSLSRTTRTSSPSISHSSYAPTLTPGGMQFHKLKVATSLALEGKAKKGLDGANVKMYLKISFPRDSVTPGMTIPICPEENIRILSSQVHPLNAQFSPYKYLPAASPMLHKAARALRLQPPLDITYQDAHKLESTHSPSIASSSRSRIRETASDILPVDERYTGSIIVTAYHISYVVPKSFPSRPPVEHSNEDLRSGTSSKVRRASIGEKTTINFMAAIDMFVPYLGRPPRSPYLLSIPIPRCLQNQIKLRIFPPNSTSSSLASLSSGDEEGSAWDMSSDPPVNPDTSRSSRHAAYDDLADDESSDSSRGGFADGCGIQGSFPSSDRIRVRWAKPFRMLGPDSEAARRKVAVKTVKAEMACIVKGKMPHPQKPDVEGIVMDVEYRATCSGLWHAGVATLLGLDVALYKGSNVDWAPGYPPGWEVTGSAGYVGCGEDKEKPKGSQQGSADDASPSSLVSLSSTAHLAFPTTPSRQSSTSSTSSLLRQTLPAVPNVGDYSFENSSLLSSETSLPQGSSVSSMSSLATTATGDSDSVRPPNATVTLKININEFVPPSKRTDFTFKIAGTIVVYPRSIRRPGRSFNSANSSEEDSDHSETRPTMLPRFEVHAAQDEDVHILVQHDAEAASQVIVVSPGDDYEDPSAPKNVLKRGASSRCKDGSAVVLHYPPPLPPPSPDPPRADVSDTSGALTPPRARTPATTGSPGPVRRLSGGPLRLSRLKRDGKLMIPHVTVKVTPLASAGSALPDSYAVRATFPVPSDSGSDWVEFWLTQPNNGRLLGDGIAEEVLRTPPRVAVVSASVDGVPVRYEMYAGAAPQRGGSWGNEKGKQAEDGQLTFMEMSGKQWASWVKVHAGNGGGTVVVDYYMPPPREEGKAKQRTVDSLLHVLIPAFQLQVGRLEVRIDSLRDVTIAELHSNLEFQLQTREGPRFLHHCSEDFFYPQLSIIFMSSKPVVTNTLMKWTLAGVIFLLLMCFGFIYRLSGETQQLQQSIRGLSFVVGSDWTHAIDVEPITVTETVYNNKWWYAETSTETSSSATVEPVVPSASTSTEPPASSSTAILHHGEPASPESSAPARPITPPRKPPSRASAPTGTSVVPQHMSFAALFPTLNFTPPEDTWDVVRKIGDGVWQIMRRIYHYPLDPP</sequence>
<feature type="compositionally biased region" description="Pro residues" evidence="1">
    <location>
        <begin position="678"/>
        <end position="689"/>
    </location>
</feature>
<keyword evidence="4" id="KW-1185">Reference proteome</keyword>
<protein>
    <submittedName>
        <fullName evidence="3">Uncharacterized protein</fullName>
    </submittedName>
</protein>
<keyword evidence="2" id="KW-1133">Transmembrane helix</keyword>
<organism evidence="4">
    <name type="scientific">Schizophyllum commune (strain H4-8 / FGSC 9210)</name>
    <name type="common">Split gill fungus</name>
    <dbReference type="NCBI Taxonomy" id="578458"/>
    <lineage>
        <taxon>Eukaryota</taxon>
        <taxon>Fungi</taxon>
        <taxon>Dikarya</taxon>
        <taxon>Basidiomycota</taxon>
        <taxon>Agaricomycotina</taxon>
        <taxon>Agaricomycetes</taxon>
        <taxon>Agaricomycetidae</taxon>
        <taxon>Agaricales</taxon>
        <taxon>Schizophyllaceae</taxon>
        <taxon>Schizophyllum</taxon>
    </lineage>
</organism>
<evidence type="ECO:0000313" key="4">
    <source>
        <dbReference type="Proteomes" id="UP000007431"/>
    </source>
</evidence>
<keyword evidence="2" id="KW-0472">Membrane</keyword>
<dbReference type="Proteomes" id="UP000007431">
    <property type="component" value="Unassembled WGS sequence"/>
</dbReference>
<feature type="compositionally biased region" description="Low complexity" evidence="1">
    <location>
        <begin position="1074"/>
        <end position="1084"/>
    </location>
</feature>
<dbReference type="eggNOG" id="ENOG502SM8V">
    <property type="taxonomic scope" value="Eukaryota"/>
</dbReference>
<feature type="region of interest" description="Disordered" evidence="1">
    <location>
        <begin position="195"/>
        <end position="218"/>
    </location>
</feature>
<feature type="region of interest" description="Disordered" evidence="1">
    <location>
        <begin position="1"/>
        <end position="36"/>
    </location>
</feature>
<feature type="compositionally biased region" description="Low complexity" evidence="1">
    <location>
        <begin position="1"/>
        <end position="32"/>
    </location>
</feature>
<name>D8PV34_SCHCM</name>
<dbReference type="HOGENOM" id="CLU_002241_0_0_1"/>
<feature type="region of interest" description="Disordered" evidence="1">
    <location>
        <begin position="646"/>
        <end position="724"/>
    </location>
</feature>
<feature type="compositionally biased region" description="Low complexity" evidence="1">
    <location>
        <begin position="270"/>
        <end position="280"/>
    </location>
</feature>
<dbReference type="AlphaFoldDB" id="D8PV34"/>
<dbReference type="STRING" id="578458.D8PV34"/>
<proteinExistence type="predicted"/>
<feature type="region of interest" description="Disordered" evidence="1">
    <location>
        <begin position="1044"/>
        <end position="1103"/>
    </location>
</feature>
<feature type="region of interest" description="Disordered" evidence="1">
    <location>
        <begin position="446"/>
        <end position="468"/>
    </location>
</feature>
<dbReference type="InParanoid" id="D8PV34"/>
<feature type="compositionally biased region" description="Low complexity" evidence="1">
    <location>
        <begin position="519"/>
        <end position="535"/>
    </location>
</feature>
<evidence type="ECO:0000256" key="1">
    <source>
        <dbReference type="SAM" id="MobiDB-lite"/>
    </source>
</evidence>
<dbReference type="OMA" id="KEWITWV"/>